<sequence length="100" mass="11496">MGQDGSLEISFNEWRDFLLYAPYTNIHDLIRYWRHSTRIFRGLQLPTSPFGPTEFAENPIPPETQFSSKFQRAEPVADYAARLVKTTGTPFPFFRPPAGS</sequence>
<proteinExistence type="predicted"/>
<name>A0ABN7B393_9HEMI</name>
<dbReference type="Gene3D" id="1.10.238.10">
    <property type="entry name" value="EF-hand"/>
    <property type="match status" value="1"/>
</dbReference>
<accession>A0ABN7B393</accession>
<dbReference type="EMBL" id="AP028917">
    <property type="protein sequence ID" value="BES98738.1"/>
    <property type="molecule type" value="Genomic_DNA"/>
</dbReference>
<protein>
    <submittedName>
        <fullName evidence="1">Mitochondrial carrier protein</fullName>
    </submittedName>
</protein>
<dbReference type="Proteomes" id="UP001307889">
    <property type="component" value="Chromosome 9"/>
</dbReference>
<reference evidence="1 2" key="1">
    <citation type="submission" date="2023-09" db="EMBL/GenBank/DDBJ databases">
        <title>Nesidiocoris tenuis whole genome shotgun sequence.</title>
        <authorList>
            <person name="Shibata T."/>
            <person name="Shimoda M."/>
            <person name="Kobayashi T."/>
            <person name="Uehara T."/>
        </authorList>
    </citation>
    <scope>NUCLEOTIDE SEQUENCE [LARGE SCALE GENOMIC DNA]</scope>
    <source>
        <strain evidence="1 2">Japan</strain>
    </source>
</reference>
<gene>
    <name evidence="1" type="ORF">NTJ_11554</name>
</gene>
<organism evidence="1 2">
    <name type="scientific">Nesidiocoris tenuis</name>
    <dbReference type="NCBI Taxonomy" id="355587"/>
    <lineage>
        <taxon>Eukaryota</taxon>
        <taxon>Metazoa</taxon>
        <taxon>Ecdysozoa</taxon>
        <taxon>Arthropoda</taxon>
        <taxon>Hexapoda</taxon>
        <taxon>Insecta</taxon>
        <taxon>Pterygota</taxon>
        <taxon>Neoptera</taxon>
        <taxon>Paraneoptera</taxon>
        <taxon>Hemiptera</taxon>
        <taxon>Heteroptera</taxon>
        <taxon>Panheteroptera</taxon>
        <taxon>Cimicomorpha</taxon>
        <taxon>Miridae</taxon>
        <taxon>Dicyphina</taxon>
        <taxon>Nesidiocoris</taxon>
    </lineage>
</organism>
<evidence type="ECO:0000313" key="1">
    <source>
        <dbReference type="EMBL" id="BES98738.1"/>
    </source>
</evidence>
<keyword evidence="2" id="KW-1185">Reference proteome</keyword>
<evidence type="ECO:0000313" key="2">
    <source>
        <dbReference type="Proteomes" id="UP001307889"/>
    </source>
</evidence>